<dbReference type="EC" id="2.1.1.63" evidence="4"/>
<keyword evidence="1" id="KW-0227">DNA damage</keyword>
<evidence type="ECO:0000313" key="6">
    <source>
        <dbReference type="Proteomes" id="UP000038647"/>
    </source>
</evidence>
<sequence>MPSKYASVDQNGSDAARQDTPPHQDSFRQRVFYVVAAIPHGQVATYGDIAQLIGSPRAARQVGGVLKRLPEGSTLPWFRVINRYGEISLTGEDYLRQKKALQAEGIEMDAAGRVDLPQYRWKNRTK</sequence>
<evidence type="ECO:0000256" key="2">
    <source>
        <dbReference type="SAM" id="MobiDB-lite"/>
    </source>
</evidence>
<evidence type="ECO:0000313" key="4">
    <source>
        <dbReference type="EMBL" id="CNL43157.1"/>
    </source>
</evidence>
<dbReference type="Proteomes" id="UP000041595">
    <property type="component" value="Unassembled WGS sequence"/>
</dbReference>
<dbReference type="OrthoDB" id="9132167at2"/>
<name>A0A0T9UHW4_YERAL</name>
<reference evidence="5 6" key="2">
    <citation type="submission" date="2015-03" db="EMBL/GenBank/DDBJ databases">
        <authorList>
            <consortium name="Pathogen Informatics"/>
            <person name="Murphy D."/>
        </authorList>
    </citation>
    <scope>NUCLEOTIDE SEQUENCE [LARGE SCALE GENOMIC DNA]</scope>
    <source>
        <strain evidence="5 6">IP08791</strain>
    </source>
</reference>
<proteinExistence type="predicted"/>
<dbReference type="EMBL" id="CQEH01000018">
    <property type="protein sequence ID" value="CNL49881.1"/>
    <property type="molecule type" value="Genomic_DNA"/>
</dbReference>
<dbReference type="GO" id="GO:0006281">
    <property type="term" value="P:DNA repair"/>
    <property type="evidence" value="ECO:0007669"/>
    <property type="project" value="InterPro"/>
</dbReference>
<dbReference type="SUPFAM" id="SSF46767">
    <property type="entry name" value="Methylated DNA-protein cysteine methyltransferase, C-terminal domain"/>
    <property type="match status" value="1"/>
</dbReference>
<reference evidence="4 7" key="1">
    <citation type="submission" date="2015-03" db="EMBL/GenBank/DDBJ databases">
        <authorList>
            <person name="Murphy D."/>
        </authorList>
    </citation>
    <scope>NUCLEOTIDE SEQUENCE [LARGE SCALE GENOMIC DNA]</scope>
    <source>
        <strain evidence="4 7">IP06005</strain>
    </source>
</reference>
<evidence type="ECO:0000256" key="1">
    <source>
        <dbReference type="ARBA" id="ARBA00022763"/>
    </source>
</evidence>
<dbReference type="PANTHER" id="PTHR42942:SF1">
    <property type="entry name" value="ALKYLTRANSFERASE-LIKE PROTEIN 1"/>
    <property type="match status" value="1"/>
</dbReference>
<dbReference type="InterPro" id="IPR036388">
    <property type="entry name" value="WH-like_DNA-bd_sf"/>
</dbReference>
<evidence type="ECO:0000259" key="3">
    <source>
        <dbReference type="Pfam" id="PF01035"/>
    </source>
</evidence>
<dbReference type="RefSeq" id="WP_082039561.1">
    <property type="nucleotide sequence ID" value="NZ_CABHPY010000123.1"/>
</dbReference>
<dbReference type="InterPro" id="IPR036217">
    <property type="entry name" value="MethylDNA_cys_MeTrfase_DNAb"/>
</dbReference>
<protein>
    <submittedName>
        <fullName evidence="4">Methylated-DNA-[protein]-cysteine S-methyltransferase family protein</fullName>
        <ecNumber evidence="4">2.1.1.63</ecNumber>
    </submittedName>
</protein>
<feature type="domain" description="Methylated-DNA-[protein]-cysteine S-methyltransferase DNA binding" evidence="3">
    <location>
        <begin position="27"/>
        <end position="106"/>
    </location>
</feature>
<keyword evidence="4" id="KW-0489">Methyltransferase</keyword>
<dbReference type="Gene3D" id="1.10.10.10">
    <property type="entry name" value="Winged helix-like DNA-binding domain superfamily/Winged helix DNA-binding domain"/>
    <property type="match status" value="1"/>
</dbReference>
<evidence type="ECO:0000313" key="5">
    <source>
        <dbReference type="EMBL" id="CNL49881.1"/>
    </source>
</evidence>
<gene>
    <name evidence="4" type="primary">adaB</name>
    <name evidence="4" type="ORF">ERS137965_03029</name>
    <name evidence="5" type="ORF">ERS137966_03411</name>
</gene>
<dbReference type="GO" id="GO:0003908">
    <property type="term" value="F:methylated-DNA-[protein]-cysteine S-methyltransferase activity"/>
    <property type="evidence" value="ECO:0007669"/>
    <property type="project" value="UniProtKB-EC"/>
</dbReference>
<dbReference type="Pfam" id="PF01035">
    <property type="entry name" value="DNA_binding_1"/>
    <property type="match status" value="1"/>
</dbReference>
<feature type="region of interest" description="Disordered" evidence="2">
    <location>
        <begin position="1"/>
        <end position="24"/>
    </location>
</feature>
<dbReference type="CDD" id="cd06445">
    <property type="entry name" value="ATase"/>
    <property type="match status" value="1"/>
</dbReference>
<organism evidence="4 7">
    <name type="scientific">Yersinia aldovae</name>
    <dbReference type="NCBI Taxonomy" id="29483"/>
    <lineage>
        <taxon>Bacteria</taxon>
        <taxon>Pseudomonadati</taxon>
        <taxon>Pseudomonadota</taxon>
        <taxon>Gammaproteobacteria</taxon>
        <taxon>Enterobacterales</taxon>
        <taxon>Yersiniaceae</taxon>
        <taxon>Yersinia</taxon>
    </lineage>
</organism>
<dbReference type="PANTHER" id="PTHR42942">
    <property type="entry name" value="6-O-METHYLGUANINE DNA METHYLTRANSFERASE"/>
    <property type="match status" value="1"/>
</dbReference>
<keyword evidence="6" id="KW-1185">Reference proteome</keyword>
<dbReference type="GO" id="GO:0032259">
    <property type="term" value="P:methylation"/>
    <property type="evidence" value="ECO:0007669"/>
    <property type="project" value="UniProtKB-KW"/>
</dbReference>
<dbReference type="AlphaFoldDB" id="A0A0T9UHW4"/>
<dbReference type="eggNOG" id="COG3695">
    <property type="taxonomic scope" value="Bacteria"/>
</dbReference>
<dbReference type="NCBIfam" id="TIGR00589">
    <property type="entry name" value="ogt"/>
    <property type="match status" value="1"/>
</dbReference>
<accession>A0A0T9UHW4</accession>
<evidence type="ECO:0000313" key="7">
    <source>
        <dbReference type="Proteomes" id="UP000041595"/>
    </source>
</evidence>
<dbReference type="InterPro" id="IPR014048">
    <property type="entry name" value="MethylDNA_cys_MeTrfase_DNA-bd"/>
</dbReference>
<dbReference type="GeneID" id="45570630"/>
<keyword evidence="4" id="KW-0808">Transferase</keyword>
<dbReference type="EMBL" id="CQEJ01000018">
    <property type="protein sequence ID" value="CNL43157.1"/>
    <property type="molecule type" value="Genomic_DNA"/>
</dbReference>
<dbReference type="InterPro" id="IPR052520">
    <property type="entry name" value="ATL_DNA_repair"/>
</dbReference>
<dbReference type="Proteomes" id="UP000038647">
    <property type="component" value="Unassembled WGS sequence"/>
</dbReference>